<evidence type="ECO:0000256" key="3">
    <source>
        <dbReference type="ARBA" id="ARBA00022989"/>
    </source>
</evidence>
<evidence type="ECO:0000256" key="1">
    <source>
        <dbReference type="ARBA" id="ARBA00004141"/>
    </source>
</evidence>
<dbReference type="Gene3D" id="1.10.3720.10">
    <property type="entry name" value="MetI-like"/>
    <property type="match status" value="1"/>
</dbReference>
<dbReference type="RefSeq" id="WP_209841870.1">
    <property type="nucleotide sequence ID" value="NZ_JAGGJP010000012.1"/>
</dbReference>
<keyword evidence="4 5" id="KW-0472">Membrane</keyword>
<comment type="subcellular location">
    <subcellularLocation>
        <location evidence="1">Membrane</location>
        <topology evidence="1">Multi-pass membrane protein</topology>
    </subcellularLocation>
</comment>
<evidence type="ECO:0000313" key="6">
    <source>
        <dbReference type="EMBL" id="MFC5567228.1"/>
    </source>
</evidence>
<dbReference type="InterPro" id="IPR035906">
    <property type="entry name" value="MetI-like_sf"/>
</dbReference>
<feature type="transmembrane region" description="Helical" evidence="5">
    <location>
        <begin position="27"/>
        <end position="44"/>
    </location>
</feature>
<dbReference type="SUPFAM" id="SSF161098">
    <property type="entry name" value="MetI-like"/>
    <property type="match status" value="1"/>
</dbReference>
<protein>
    <submittedName>
        <fullName evidence="6">Uncharacterized protein</fullName>
    </submittedName>
</protein>
<accession>A0ABW0SE07</accession>
<keyword evidence="2 5" id="KW-0812">Transmembrane</keyword>
<proteinExistence type="predicted"/>
<gene>
    <name evidence="6" type="ORF">ACFPOC_12510</name>
</gene>
<sequence>MVLGLLAAIALVRGTFRERRLVLTPMILPVVILAVALYIVFLRLGPSGTFVGFVVAHRMIALPFSIIAISGAENVAFPLRVRRMGREDVERNVRPSST</sequence>
<evidence type="ECO:0000256" key="2">
    <source>
        <dbReference type="ARBA" id="ARBA00022692"/>
    </source>
</evidence>
<dbReference type="Proteomes" id="UP001596056">
    <property type="component" value="Unassembled WGS sequence"/>
</dbReference>
<keyword evidence="7" id="KW-1185">Reference proteome</keyword>
<evidence type="ECO:0000256" key="4">
    <source>
        <dbReference type="ARBA" id="ARBA00023136"/>
    </source>
</evidence>
<name>A0ABW0SE07_9RHOB</name>
<keyword evidence="3 5" id="KW-1133">Transmembrane helix</keyword>
<feature type="transmembrane region" description="Helical" evidence="5">
    <location>
        <begin position="51"/>
        <end position="72"/>
    </location>
</feature>
<evidence type="ECO:0000313" key="7">
    <source>
        <dbReference type="Proteomes" id="UP001596056"/>
    </source>
</evidence>
<reference evidence="7" key="1">
    <citation type="journal article" date="2019" name="Int. J. Syst. Evol. Microbiol.">
        <title>The Global Catalogue of Microorganisms (GCM) 10K type strain sequencing project: providing services to taxonomists for standard genome sequencing and annotation.</title>
        <authorList>
            <consortium name="The Broad Institute Genomics Platform"/>
            <consortium name="The Broad Institute Genome Sequencing Center for Infectious Disease"/>
            <person name="Wu L."/>
            <person name="Ma J."/>
        </authorList>
    </citation>
    <scope>NUCLEOTIDE SEQUENCE [LARGE SCALE GENOMIC DNA]</scope>
    <source>
        <strain evidence="7">KACC 11588</strain>
    </source>
</reference>
<dbReference type="EMBL" id="JBHSNA010000012">
    <property type="protein sequence ID" value="MFC5567228.1"/>
    <property type="molecule type" value="Genomic_DNA"/>
</dbReference>
<comment type="caution">
    <text evidence="6">The sequence shown here is derived from an EMBL/GenBank/DDBJ whole genome shotgun (WGS) entry which is preliminary data.</text>
</comment>
<organism evidence="6 7">
    <name type="scientific">Rubellimicrobium aerolatum</name>
    <dbReference type="NCBI Taxonomy" id="490979"/>
    <lineage>
        <taxon>Bacteria</taxon>
        <taxon>Pseudomonadati</taxon>
        <taxon>Pseudomonadota</taxon>
        <taxon>Alphaproteobacteria</taxon>
        <taxon>Rhodobacterales</taxon>
        <taxon>Roseobacteraceae</taxon>
        <taxon>Rubellimicrobium</taxon>
    </lineage>
</organism>
<evidence type="ECO:0000256" key="5">
    <source>
        <dbReference type="SAM" id="Phobius"/>
    </source>
</evidence>